<evidence type="ECO:0000256" key="5">
    <source>
        <dbReference type="ARBA" id="ARBA00037900"/>
    </source>
</evidence>
<accession>A0A4D5XF35</accession>
<dbReference type="PANTHER" id="PTHR11080:SF2">
    <property type="entry name" value="LD05707P"/>
    <property type="match status" value="1"/>
</dbReference>
<comment type="similarity">
    <text evidence="1">Belongs to the isochorismatase family.</text>
</comment>
<sequence>MARKALLIMGIQNDYCMGGSMGISKCVDIIPKINKIKSKFDCVFYIKDWYPHDHKIFKSNGGKYPNHCIQHSSGAKIHKFLKITDEDKIIHKNTNKLYTSKSAFYNATKVDDQTPLNFYLEKENINDIYVCGLRTDCLYITLLDAYKFRYKCYYIYDVTINNTRSNNHIKKLGIKFVKSVNI</sequence>
<comment type="pathway">
    <text evidence="5">Cofactor biosynthesis; nicotinate biosynthesis; nicotinate from nicotinamide: step 1/1.</text>
</comment>
<dbReference type="InterPro" id="IPR052347">
    <property type="entry name" value="Isochorismatase_Nicotinamidase"/>
</dbReference>
<evidence type="ECO:0000313" key="9">
    <source>
        <dbReference type="EMBL" id="QBK89308.1"/>
    </source>
</evidence>
<dbReference type="Gene3D" id="3.40.50.850">
    <property type="entry name" value="Isochorismatase-like"/>
    <property type="match status" value="1"/>
</dbReference>
<dbReference type="InterPro" id="IPR036380">
    <property type="entry name" value="Isochorismatase-like_sf"/>
</dbReference>
<evidence type="ECO:0000256" key="1">
    <source>
        <dbReference type="ARBA" id="ARBA00006336"/>
    </source>
</evidence>
<name>A0A4D5XF35_9VIRU</name>
<reference evidence="9" key="1">
    <citation type="journal article" date="2019" name="MBio">
        <title>Virus Genomes from Deep Sea Sediments Expand the Ocean Megavirome and Support Independent Origins of Viral Gigantism.</title>
        <authorList>
            <person name="Backstrom D."/>
            <person name="Yutin N."/>
            <person name="Jorgensen S.L."/>
            <person name="Dharamshi J."/>
            <person name="Homa F."/>
            <person name="Zaremba-Niedwiedzka K."/>
            <person name="Spang A."/>
            <person name="Wolf Y.I."/>
            <person name="Koonin E.V."/>
            <person name="Ettema T.J."/>
        </authorList>
    </citation>
    <scope>NUCLEOTIDE SEQUENCE</scope>
</reference>
<evidence type="ECO:0000259" key="8">
    <source>
        <dbReference type="Pfam" id="PF00857"/>
    </source>
</evidence>
<dbReference type="Pfam" id="PF00857">
    <property type="entry name" value="Isochorismatase"/>
    <property type="match status" value="1"/>
</dbReference>
<evidence type="ECO:0000256" key="6">
    <source>
        <dbReference type="ARBA" id="ARBA00039017"/>
    </source>
</evidence>
<dbReference type="EMBL" id="MK500413">
    <property type="protein sequence ID" value="QBK89308.1"/>
    <property type="molecule type" value="Genomic_DNA"/>
</dbReference>
<keyword evidence="3" id="KW-0479">Metal-binding</keyword>
<evidence type="ECO:0000256" key="7">
    <source>
        <dbReference type="ARBA" id="ARBA00043224"/>
    </source>
</evidence>
<feature type="domain" description="Isochorismatase-like" evidence="8">
    <location>
        <begin position="5"/>
        <end position="159"/>
    </location>
</feature>
<dbReference type="PANTHER" id="PTHR11080">
    <property type="entry name" value="PYRAZINAMIDASE/NICOTINAMIDASE"/>
    <property type="match status" value="1"/>
</dbReference>
<evidence type="ECO:0000256" key="3">
    <source>
        <dbReference type="ARBA" id="ARBA00022723"/>
    </source>
</evidence>
<evidence type="ECO:0000256" key="4">
    <source>
        <dbReference type="ARBA" id="ARBA00022801"/>
    </source>
</evidence>
<protein>
    <recommendedName>
        <fullName evidence="6">nicotinamidase</fullName>
        <ecNumber evidence="6">3.5.1.19</ecNumber>
    </recommendedName>
    <alternativeName>
        <fullName evidence="7">Nicotinamide deamidase</fullName>
    </alternativeName>
</protein>
<gene>
    <name evidence="9" type="ORF">LCMiAC02_04030</name>
</gene>
<dbReference type="GO" id="GO:0046872">
    <property type="term" value="F:metal ion binding"/>
    <property type="evidence" value="ECO:0007669"/>
    <property type="project" value="UniProtKB-KW"/>
</dbReference>
<organism evidence="9">
    <name type="scientific">Mimivirus LCMiAC02</name>
    <dbReference type="NCBI Taxonomy" id="2506609"/>
    <lineage>
        <taxon>Viruses</taxon>
        <taxon>Varidnaviria</taxon>
        <taxon>Bamfordvirae</taxon>
        <taxon>Nucleocytoviricota</taxon>
        <taxon>Megaviricetes</taxon>
        <taxon>Imitervirales</taxon>
        <taxon>Mimiviridae</taxon>
        <taxon>Klosneuvirinae</taxon>
    </lineage>
</organism>
<proteinExistence type="inferred from homology"/>
<dbReference type="EC" id="3.5.1.19" evidence="6"/>
<keyword evidence="4" id="KW-0378">Hydrolase</keyword>
<keyword evidence="2" id="KW-0662">Pyridine nucleotide biosynthesis</keyword>
<evidence type="ECO:0000256" key="2">
    <source>
        <dbReference type="ARBA" id="ARBA00022642"/>
    </source>
</evidence>
<dbReference type="SUPFAM" id="SSF52499">
    <property type="entry name" value="Isochorismatase-like hydrolases"/>
    <property type="match status" value="1"/>
</dbReference>
<dbReference type="GO" id="GO:0019363">
    <property type="term" value="P:pyridine nucleotide biosynthetic process"/>
    <property type="evidence" value="ECO:0007669"/>
    <property type="project" value="UniProtKB-KW"/>
</dbReference>
<dbReference type="InterPro" id="IPR000868">
    <property type="entry name" value="Isochorismatase-like_dom"/>
</dbReference>
<dbReference type="GO" id="GO:0008936">
    <property type="term" value="F:nicotinamidase activity"/>
    <property type="evidence" value="ECO:0007669"/>
    <property type="project" value="UniProtKB-EC"/>
</dbReference>